<proteinExistence type="predicted"/>
<dbReference type="RefSeq" id="YP_009606679.1">
    <property type="nucleotide sequence ID" value="NC_041978.1"/>
</dbReference>
<evidence type="ECO:0000256" key="1">
    <source>
        <dbReference type="SAM" id="MobiDB-lite"/>
    </source>
</evidence>
<accession>G0YPJ3</accession>
<name>G0YPJ3_9CAUD</name>
<organism evidence="2 3">
    <name type="scientific">Erwinia phage vB_Eam-MM7</name>
    <dbReference type="NCBI Taxonomy" id="1051674"/>
    <lineage>
        <taxon>Viruses</taxon>
        <taxon>Duplodnaviria</taxon>
        <taxon>Heunggongvirae</taxon>
        <taxon>Uroviricota</taxon>
        <taxon>Caudoviricetes</taxon>
        <taxon>Andersonviridae</taxon>
        <taxon>Ounavirinae</taxon>
        <taxon>Kolesnikvirus</taxon>
        <taxon>Kolesnikvirus M7</taxon>
    </lineage>
</organism>
<evidence type="ECO:0000313" key="3">
    <source>
        <dbReference type="Proteomes" id="UP000008894"/>
    </source>
</evidence>
<dbReference type="KEGG" id="vg:40082657"/>
<dbReference type="Proteomes" id="UP000008894">
    <property type="component" value="Segment"/>
</dbReference>
<dbReference type="OrthoDB" id="38966at10239"/>
<keyword evidence="3" id="KW-1185">Reference proteome</keyword>
<dbReference type="EMBL" id="HQ728263">
    <property type="protein sequence ID" value="AEJ81270.1"/>
    <property type="molecule type" value="Genomic_DNA"/>
</dbReference>
<sequence>MTQPILNKPVRKKAKDNQKSPQKAKSHLSEHYSDDELALYRFFQGYGKIM</sequence>
<protein>
    <submittedName>
        <fullName evidence="2">Gp011</fullName>
    </submittedName>
</protein>
<feature type="region of interest" description="Disordered" evidence="1">
    <location>
        <begin position="1"/>
        <end position="30"/>
    </location>
</feature>
<evidence type="ECO:0000313" key="2">
    <source>
        <dbReference type="EMBL" id="AEJ81270.1"/>
    </source>
</evidence>
<reference evidence="2 3" key="1">
    <citation type="journal article" date="2011" name="Appl. Environ. Microbiol.">
        <title>Novel Virulent and Broad-Host-Range Erwinia amylovora Bacteriophages Reveal a High Degree of Mosaicism and a Relationship to Enterobacteriaceae Phages.</title>
        <authorList>
            <person name="Born Y."/>
            <person name="Fieseler L."/>
            <person name="Marazzi J."/>
            <person name="Lurz R."/>
            <person name="Duffy B."/>
            <person name="Loessner M.J."/>
        </authorList>
    </citation>
    <scope>NUCLEOTIDE SEQUENCE [LARGE SCALE GENOMIC DNA]</scope>
</reference>
<dbReference type="GeneID" id="40082657"/>